<dbReference type="EMBL" id="CP001843">
    <property type="protein sequence ID" value="AEF86532.1"/>
    <property type="molecule type" value="Genomic_DNA"/>
</dbReference>
<evidence type="ECO:0000256" key="6">
    <source>
        <dbReference type="ARBA" id="ARBA00022683"/>
    </source>
</evidence>
<dbReference type="EC" id="2.7.1.69" evidence="16"/>
<evidence type="ECO:0000256" key="1">
    <source>
        <dbReference type="ARBA" id="ARBA00004651"/>
    </source>
</evidence>
<feature type="transmembrane region" description="Helical" evidence="12">
    <location>
        <begin position="152"/>
        <end position="171"/>
    </location>
</feature>
<dbReference type="HOGENOM" id="CLU_012312_2_2_12"/>
<dbReference type="Pfam" id="PF00358">
    <property type="entry name" value="PTS_EIIA_1"/>
    <property type="match status" value="1"/>
</dbReference>
<dbReference type="Gene3D" id="2.70.70.10">
    <property type="entry name" value="Glucose Permease (Domain IIA)"/>
    <property type="match status" value="1"/>
</dbReference>
<evidence type="ECO:0000259" key="13">
    <source>
        <dbReference type="PROSITE" id="PS51093"/>
    </source>
</evidence>
<dbReference type="FunFam" id="2.70.70.10:FF:000001">
    <property type="entry name" value="PTS system glucose-specific IIA component"/>
    <property type="match status" value="1"/>
</dbReference>
<comment type="subcellular location">
    <subcellularLocation>
        <location evidence="1">Cell membrane</location>
        <topology evidence="1">Multi-pass membrane protein</topology>
    </subcellularLocation>
</comment>
<evidence type="ECO:0000256" key="4">
    <source>
        <dbReference type="ARBA" id="ARBA00022597"/>
    </source>
</evidence>
<dbReference type="Pfam" id="PF00367">
    <property type="entry name" value="PTS_EIIB"/>
    <property type="match status" value="1"/>
</dbReference>
<feature type="transmembrane region" description="Helical" evidence="12">
    <location>
        <begin position="254"/>
        <end position="280"/>
    </location>
</feature>
<dbReference type="AlphaFoldDB" id="F5YNM8"/>
<dbReference type="EC" id="2.7.1.-" evidence="16"/>
<evidence type="ECO:0000259" key="14">
    <source>
        <dbReference type="PROSITE" id="PS51098"/>
    </source>
</evidence>
<dbReference type="CDD" id="cd00212">
    <property type="entry name" value="PTS_IIB_glc"/>
    <property type="match status" value="1"/>
</dbReference>
<dbReference type="Proteomes" id="UP000009223">
    <property type="component" value="Chromosome"/>
</dbReference>
<feature type="transmembrane region" description="Helical" evidence="12">
    <location>
        <begin position="375"/>
        <end position="394"/>
    </location>
</feature>
<dbReference type="InterPro" id="IPR003352">
    <property type="entry name" value="PTS_EIIC"/>
</dbReference>
<feature type="transmembrane region" description="Helical" evidence="12">
    <location>
        <begin position="455"/>
        <end position="475"/>
    </location>
</feature>
<dbReference type="PROSITE" id="PS51093">
    <property type="entry name" value="PTS_EIIA_TYPE_1"/>
    <property type="match status" value="1"/>
</dbReference>
<feature type="transmembrane region" description="Helical" evidence="12">
    <location>
        <begin position="311"/>
        <end position="330"/>
    </location>
</feature>
<dbReference type="NCBIfam" id="TIGR00830">
    <property type="entry name" value="PTBA"/>
    <property type="match status" value="1"/>
</dbReference>
<dbReference type="GO" id="GO:0009401">
    <property type="term" value="P:phosphoenolpyruvate-dependent sugar phosphotransferase system"/>
    <property type="evidence" value="ECO:0007669"/>
    <property type="project" value="UniProtKB-KW"/>
</dbReference>
<gene>
    <name evidence="16" type="ordered locus">TREPR_2954</name>
</gene>
<evidence type="ECO:0000256" key="12">
    <source>
        <dbReference type="SAM" id="Phobius"/>
    </source>
</evidence>
<dbReference type="RefSeq" id="WP_015707300.1">
    <property type="nucleotide sequence ID" value="NC_015578.1"/>
</dbReference>
<feature type="active site" description="Phosphocysteine intermediate; for EIIB activity" evidence="11">
    <location>
        <position position="28"/>
    </location>
</feature>
<keyword evidence="5 16" id="KW-0808">Transferase</keyword>
<name>F5YNM8_TREPZ</name>
<evidence type="ECO:0000256" key="7">
    <source>
        <dbReference type="ARBA" id="ARBA00022692"/>
    </source>
</evidence>
<evidence type="ECO:0000256" key="2">
    <source>
        <dbReference type="ARBA" id="ARBA00022448"/>
    </source>
</evidence>
<keyword evidence="8" id="KW-0418">Kinase</keyword>
<evidence type="ECO:0000256" key="8">
    <source>
        <dbReference type="ARBA" id="ARBA00022777"/>
    </source>
</evidence>
<accession>F5YNM8</accession>
<protein>
    <submittedName>
        <fullName evidence="16">PTS system beta-glucoside-specific EIIBCA component</fullName>
        <ecNumber evidence="16">2.7.1.-</ecNumber>
        <ecNumber evidence="16">2.7.1.69</ecNumber>
    </submittedName>
</protein>
<keyword evidence="10 12" id="KW-0472">Membrane</keyword>
<dbReference type="GO" id="GO:0008982">
    <property type="term" value="F:protein-N(PI)-phosphohistidine-sugar phosphotransferase activity"/>
    <property type="evidence" value="ECO:0007669"/>
    <property type="project" value="InterPro"/>
</dbReference>
<keyword evidence="4" id="KW-0762">Sugar transport</keyword>
<keyword evidence="17" id="KW-1185">Reference proteome</keyword>
<dbReference type="GO" id="GO:0016301">
    <property type="term" value="F:kinase activity"/>
    <property type="evidence" value="ECO:0007669"/>
    <property type="project" value="UniProtKB-KW"/>
</dbReference>
<feature type="transmembrane region" description="Helical" evidence="12">
    <location>
        <begin position="183"/>
        <end position="203"/>
    </location>
</feature>
<keyword evidence="3" id="KW-1003">Cell membrane</keyword>
<evidence type="ECO:0000256" key="10">
    <source>
        <dbReference type="ARBA" id="ARBA00023136"/>
    </source>
</evidence>
<organism evidence="16 17">
    <name type="scientific">Treponema primitia (strain ATCC BAA-887 / DSM 12427 / ZAS-2)</name>
    <dbReference type="NCBI Taxonomy" id="545694"/>
    <lineage>
        <taxon>Bacteria</taxon>
        <taxon>Pseudomonadati</taxon>
        <taxon>Spirochaetota</taxon>
        <taxon>Spirochaetia</taxon>
        <taxon>Spirochaetales</taxon>
        <taxon>Treponemataceae</taxon>
        <taxon>Treponema</taxon>
    </lineage>
</organism>
<dbReference type="eggNOG" id="COG1263">
    <property type="taxonomic scope" value="Bacteria"/>
</dbReference>
<feature type="domain" description="PTS EIIA type-1" evidence="13">
    <location>
        <begin position="521"/>
        <end position="625"/>
    </location>
</feature>
<evidence type="ECO:0000256" key="5">
    <source>
        <dbReference type="ARBA" id="ARBA00022679"/>
    </source>
</evidence>
<feature type="transmembrane region" description="Helical" evidence="12">
    <location>
        <begin position="342"/>
        <end position="363"/>
    </location>
</feature>
<evidence type="ECO:0000256" key="9">
    <source>
        <dbReference type="ARBA" id="ARBA00022989"/>
    </source>
</evidence>
<dbReference type="InterPro" id="IPR001127">
    <property type="entry name" value="PTS_EIIA_1_perm"/>
</dbReference>
<feature type="transmembrane region" description="Helical" evidence="12">
    <location>
        <begin position="119"/>
        <end position="140"/>
    </location>
</feature>
<evidence type="ECO:0000313" key="17">
    <source>
        <dbReference type="Proteomes" id="UP000009223"/>
    </source>
</evidence>
<feature type="domain" description="PTS EIIC type-1" evidence="15">
    <location>
        <begin position="110"/>
        <end position="489"/>
    </location>
</feature>
<dbReference type="STRING" id="545694.TREPR_2954"/>
<dbReference type="InterPro" id="IPR050558">
    <property type="entry name" value="PTS_Sugar-Specific_Components"/>
</dbReference>
<dbReference type="GO" id="GO:0090589">
    <property type="term" value="F:protein-phosphocysteine-trehalose phosphotransferase system transporter activity"/>
    <property type="evidence" value="ECO:0007669"/>
    <property type="project" value="TreeGrafter"/>
</dbReference>
<feature type="transmembrane region" description="Helical" evidence="12">
    <location>
        <begin position="286"/>
        <end position="304"/>
    </location>
</feature>
<reference evidence="16 17" key="2">
    <citation type="journal article" date="2011" name="ISME J.">
        <title>RNA-seq reveals cooperative metabolic interactions between two termite-gut spirochete species in co-culture.</title>
        <authorList>
            <person name="Rosenthal A.Z."/>
            <person name="Matson E.G."/>
            <person name="Eldar A."/>
            <person name="Leadbetter J.R."/>
        </authorList>
    </citation>
    <scope>NUCLEOTIDE SEQUENCE [LARGE SCALE GENOMIC DNA]</scope>
    <source>
        <strain evidence="17">ATCC BAA-887 / DSM 12427 / ZAS-2</strain>
    </source>
</reference>
<evidence type="ECO:0000256" key="3">
    <source>
        <dbReference type="ARBA" id="ARBA00022475"/>
    </source>
</evidence>
<dbReference type="OrthoDB" id="92465at2"/>
<feature type="transmembrane region" description="Helical" evidence="12">
    <location>
        <begin position="400"/>
        <end position="418"/>
    </location>
</feature>
<dbReference type="InterPro" id="IPR011055">
    <property type="entry name" value="Dup_hybrid_motif"/>
</dbReference>
<proteinExistence type="predicted"/>
<dbReference type="PROSITE" id="PS51098">
    <property type="entry name" value="PTS_EIIB_TYPE_1"/>
    <property type="match status" value="1"/>
</dbReference>
<dbReference type="InterPro" id="IPR013013">
    <property type="entry name" value="PTS_EIIC_1"/>
</dbReference>
<dbReference type="eggNOG" id="COG2190">
    <property type="taxonomic scope" value="Bacteria"/>
</dbReference>
<dbReference type="PANTHER" id="PTHR30175:SF1">
    <property type="entry name" value="PTS SYSTEM ARBUTIN-, CELLOBIOSE-, AND SALICIN-SPECIFIC EIIBC COMPONENT-RELATED"/>
    <property type="match status" value="1"/>
</dbReference>
<evidence type="ECO:0000256" key="11">
    <source>
        <dbReference type="PROSITE-ProRule" id="PRU00421"/>
    </source>
</evidence>
<dbReference type="PROSITE" id="PS51103">
    <property type="entry name" value="PTS_EIIC_TYPE_1"/>
    <property type="match status" value="1"/>
</dbReference>
<dbReference type="SUPFAM" id="SSF51261">
    <property type="entry name" value="Duplicated hybrid motif"/>
    <property type="match status" value="1"/>
</dbReference>
<feature type="domain" description="PTS EIIB type-1" evidence="14">
    <location>
        <begin position="6"/>
        <end position="88"/>
    </location>
</feature>
<keyword evidence="7 12" id="KW-0812">Transmembrane</keyword>
<dbReference type="InterPro" id="IPR018113">
    <property type="entry name" value="PTrfase_EIIB_Cys"/>
</dbReference>
<keyword evidence="9 12" id="KW-1133">Transmembrane helix</keyword>
<dbReference type="Pfam" id="PF02378">
    <property type="entry name" value="PTS_EIIC"/>
    <property type="match status" value="1"/>
</dbReference>
<dbReference type="PROSITE" id="PS01035">
    <property type="entry name" value="PTS_EIIB_TYPE_1_CYS"/>
    <property type="match status" value="1"/>
</dbReference>
<dbReference type="KEGG" id="tpi:TREPR_2954"/>
<dbReference type="SUPFAM" id="SSF55604">
    <property type="entry name" value="Glucose permease domain IIB"/>
    <property type="match status" value="1"/>
</dbReference>
<dbReference type="PANTHER" id="PTHR30175">
    <property type="entry name" value="PHOSPHOTRANSFERASE SYSTEM TRANSPORT PROTEIN"/>
    <property type="match status" value="1"/>
</dbReference>
<feature type="transmembrane region" description="Helical" evidence="12">
    <location>
        <begin position="223"/>
        <end position="242"/>
    </location>
</feature>
<dbReference type="GO" id="GO:0015771">
    <property type="term" value="P:trehalose transport"/>
    <property type="evidence" value="ECO:0007669"/>
    <property type="project" value="TreeGrafter"/>
</dbReference>
<dbReference type="eggNOG" id="COG1264">
    <property type="taxonomic scope" value="Bacteria"/>
</dbReference>
<sequence>MAKDFAKTAQGILDGVGGRENIKNVVHCATRLRFTLADNAKASDEATKGTPGVVSVVKAAGQYQVVIGNDVHEVYVELEKLGVPCGGQVAAAESEKGPVTLASIGNGLIGTISGLFTPILPALMGIGMIKGVIAILTVVFPGWAASGDMSYTVLYTAGDALMYFLPILVAFTSAQRFGLDPIVGMVMGAALVYPDIVALYPFGPWGVHKFFGVDIFVMMRYSGTVLPSIFGVYGASILYKYLRKTLPSAIKNFVAPFATLFIAIPLMFLIVGPIFGVVGLGIQNGITSIVAINFIGPILIGLIIGGFWQVLVIFGLHWAIVPIAILETASPNPVFAGNHVSAIFAYGQIAVIAQMGAVFAMALRMKNAERRSGAIAAGISGIFGITEPIIYGFTLPKKQPFVLACISGAVFGALAGLLGSINSGGYGIATQMGAMGVFAYPSYLLPGYAGSTINFLIALGASILSVGASFILVYATYKPNEAELKDDGATVIDTSAVNKATALKIISPAKGRVMALKLSADPAHQEEALGKGVCIMPLGGKIFAPFDGTVDMVFDSKHAVNLKSKDGIELLIHCGIDTVKLGGKGFIMHIKEGDAIKAGQLLFEYDKDVIARAGYSLETQVAITNSESYKKITQAKAGEAAVGDVVLYLE</sequence>
<keyword evidence="6" id="KW-0598">Phosphotransferase system</keyword>
<feature type="transmembrane region" description="Helical" evidence="12">
    <location>
        <begin position="425"/>
        <end position="443"/>
    </location>
</feature>
<dbReference type="FunFam" id="3.30.1360.60:FF:000001">
    <property type="entry name" value="PTS system glucose-specific IIBC component PtsG"/>
    <property type="match status" value="1"/>
</dbReference>
<evidence type="ECO:0000313" key="16">
    <source>
        <dbReference type="EMBL" id="AEF86532.1"/>
    </source>
</evidence>
<dbReference type="InterPro" id="IPR001996">
    <property type="entry name" value="PTS_IIB_1"/>
</dbReference>
<evidence type="ECO:0000259" key="15">
    <source>
        <dbReference type="PROSITE" id="PS51103"/>
    </source>
</evidence>
<dbReference type="InterPro" id="IPR036878">
    <property type="entry name" value="Glu_permease_IIB"/>
</dbReference>
<keyword evidence="2" id="KW-0813">Transport</keyword>
<dbReference type="Gene3D" id="3.30.1360.60">
    <property type="entry name" value="Glucose permease domain IIB"/>
    <property type="match status" value="1"/>
</dbReference>
<reference evidence="17" key="1">
    <citation type="submission" date="2009-12" db="EMBL/GenBank/DDBJ databases">
        <title>Complete sequence of Treponema primitia strain ZAS-2.</title>
        <authorList>
            <person name="Tetu S.G."/>
            <person name="Matson E."/>
            <person name="Ren Q."/>
            <person name="Seshadri R."/>
            <person name="Elbourne L."/>
            <person name="Hassan K.A."/>
            <person name="Durkin A."/>
            <person name="Radune D."/>
            <person name="Mohamoud Y."/>
            <person name="Shay R."/>
            <person name="Jin S."/>
            <person name="Zhang X."/>
            <person name="Lucey K."/>
            <person name="Ballor N.R."/>
            <person name="Ottesen E."/>
            <person name="Rosenthal R."/>
            <person name="Allen A."/>
            <person name="Leadbetter J.R."/>
            <person name="Paulsen I.T."/>
        </authorList>
    </citation>
    <scope>NUCLEOTIDE SEQUENCE [LARGE SCALE GENOMIC DNA]</scope>
    <source>
        <strain evidence="17">ATCC BAA-887 / DSM 12427 / ZAS-2</strain>
    </source>
</reference>
<dbReference type="GO" id="GO:0005886">
    <property type="term" value="C:plasma membrane"/>
    <property type="evidence" value="ECO:0007669"/>
    <property type="project" value="UniProtKB-SubCell"/>
</dbReference>